<evidence type="ECO:0000256" key="1">
    <source>
        <dbReference type="SAM" id="MobiDB-lite"/>
    </source>
</evidence>
<dbReference type="WBParaSite" id="MCU_002819-RA">
    <property type="protein sequence ID" value="MCU_002819-RA"/>
    <property type="gene ID" value="MCU_002819"/>
</dbReference>
<dbReference type="AlphaFoldDB" id="A0A5K3ESS1"/>
<organism evidence="2">
    <name type="scientific">Mesocestoides corti</name>
    <name type="common">Flatworm</name>
    <dbReference type="NCBI Taxonomy" id="53468"/>
    <lineage>
        <taxon>Eukaryota</taxon>
        <taxon>Metazoa</taxon>
        <taxon>Spiralia</taxon>
        <taxon>Lophotrochozoa</taxon>
        <taxon>Platyhelminthes</taxon>
        <taxon>Cestoda</taxon>
        <taxon>Eucestoda</taxon>
        <taxon>Cyclophyllidea</taxon>
        <taxon>Mesocestoididae</taxon>
        <taxon>Mesocestoides</taxon>
    </lineage>
</organism>
<feature type="compositionally biased region" description="Basic and acidic residues" evidence="1">
    <location>
        <begin position="439"/>
        <end position="453"/>
    </location>
</feature>
<accession>A0A5K3ESS1</accession>
<reference evidence="2" key="1">
    <citation type="submission" date="2019-11" db="UniProtKB">
        <authorList>
            <consortium name="WormBaseParasite"/>
        </authorList>
    </citation>
    <scope>IDENTIFICATION</scope>
</reference>
<name>A0A5K3ESS1_MESCO</name>
<evidence type="ECO:0000313" key="2">
    <source>
        <dbReference type="WBParaSite" id="MCU_002819-RA"/>
    </source>
</evidence>
<feature type="region of interest" description="Disordered" evidence="1">
    <location>
        <begin position="427"/>
        <end position="453"/>
    </location>
</feature>
<feature type="region of interest" description="Disordered" evidence="1">
    <location>
        <begin position="1"/>
        <end position="21"/>
    </location>
</feature>
<feature type="compositionally biased region" description="Basic and acidic residues" evidence="1">
    <location>
        <begin position="1"/>
        <end position="10"/>
    </location>
</feature>
<proteinExistence type="predicted"/>
<protein>
    <submittedName>
        <fullName evidence="2">Fibronectin type-III domain-containing protein</fullName>
    </submittedName>
</protein>
<sequence>MLEDHPKENPIKSSFFSRPPQYPLEVNSVYRPKFSNLVIDKPYIKPFYLREDKRSRGRIDGTSVVDEAIPTTADFNLNESNADVNIEPSKEPSHITVNQDIQGEDKSEEIEGLVHNDTSENGSTLESHSVVECGSEKSTDHVSSQGTSVSGVVPTAQIEQQSVTDASAFVEPINCQSIEIGKEDVPNNVAPTLMELPSSVYVPPFHSVPPVIMSQNLATFPSTPIDSFVNPLFVPQLFSPVQPPKPFPKSKCKQFSVPSAFQENGLYGMGITQNGSSKEYYVMVHVEAGATFSIRTGDQEQQIPGPATVRLVLNNGPPLPMPMQVPPGHLVQQIVDEDGVLTHVILSSISPYPQFKTGTPGLGNAPPNGPLPPANRCPVSGLPRPRFGATGGVNVIISPKTSPGLAVAGPAWPTTTMRTAVGEVVAPADAPPAPSAASTERHGRAKPEKQTVVKTEATDEKALTNEIMAT</sequence>